<keyword evidence="8" id="KW-0966">Cell projection</keyword>
<dbReference type="EMBL" id="PISE01000047">
    <property type="protein sequence ID" value="PKG22085.1"/>
    <property type="molecule type" value="Genomic_DNA"/>
</dbReference>
<feature type="domain" description="Anti-sigma-28 factor FlgM C-terminal" evidence="7">
    <location>
        <begin position="34"/>
        <end position="84"/>
    </location>
</feature>
<keyword evidence="8" id="KW-0969">Cilium</keyword>
<evidence type="ECO:0000256" key="6">
    <source>
        <dbReference type="ARBA" id="ARBA00023163"/>
    </source>
</evidence>
<evidence type="ECO:0000313" key="8">
    <source>
        <dbReference type="EMBL" id="PKG22085.1"/>
    </source>
</evidence>
<protein>
    <recommendedName>
        <fullName evidence="2">Negative regulator of flagellin synthesis</fullName>
    </recommendedName>
</protein>
<keyword evidence="6" id="KW-0804">Transcription</keyword>
<proteinExistence type="inferred from homology"/>
<dbReference type="GO" id="GO:0045892">
    <property type="term" value="P:negative regulation of DNA-templated transcription"/>
    <property type="evidence" value="ECO:0007669"/>
    <property type="project" value="InterPro"/>
</dbReference>
<evidence type="ECO:0000256" key="4">
    <source>
        <dbReference type="ARBA" id="ARBA00022795"/>
    </source>
</evidence>
<reference evidence="8 9" key="1">
    <citation type="journal article" date="2003" name="Int. J. Syst. Evol. Microbiol.">
        <title>Bacillus nealsonii sp. nov., isolated from a spacecraft-assembly facility, whose spores are gamma-radiation resistant.</title>
        <authorList>
            <person name="Venkateswaran K."/>
            <person name="Kempf M."/>
            <person name="Chen F."/>
            <person name="Satomi M."/>
            <person name="Nicholson W."/>
            <person name="Kern R."/>
        </authorList>
    </citation>
    <scope>NUCLEOTIDE SEQUENCE [LARGE SCALE GENOMIC DNA]</scope>
    <source>
        <strain evidence="8 9">FO-92</strain>
    </source>
</reference>
<dbReference type="Pfam" id="PF04316">
    <property type="entry name" value="FlgM"/>
    <property type="match status" value="1"/>
</dbReference>
<dbReference type="InterPro" id="IPR007412">
    <property type="entry name" value="FlgM"/>
</dbReference>
<evidence type="ECO:0000256" key="5">
    <source>
        <dbReference type="ARBA" id="ARBA00023015"/>
    </source>
</evidence>
<keyword evidence="9" id="KW-1185">Reference proteome</keyword>
<evidence type="ECO:0000259" key="7">
    <source>
        <dbReference type="Pfam" id="PF04316"/>
    </source>
</evidence>
<keyword evidence="8" id="KW-0282">Flagellum</keyword>
<comment type="caution">
    <text evidence="8">The sequence shown here is derived from an EMBL/GenBank/DDBJ whole genome shotgun (WGS) entry which is preliminary data.</text>
</comment>
<keyword evidence="4" id="KW-1005">Bacterial flagellum biogenesis</keyword>
<organism evidence="8 9">
    <name type="scientific">Niallia nealsonii</name>
    <dbReference type="NCBI Taxonomy" id="115979"/>
    <lineage>
        <taxon>Bacteria</taxon>
        <taxon>Bacillati</taxon>
        <taxon>Bacillota</taxon>
        <taxon>Bacilli</taxon>
        <taxon>Bacillales</taxon>
        <taxon>Bacillaceae</taxon>
        <taxon>Niallia</taxon>
    </lineage>
</organism>
<dbReference type="AlphaFoldDB" id="A0A2N0YXV9"/>
<dbReference type="NCBIfam" id="TIGR03824">
    <property type="entry name" value="FlgM_jcvi"/>
    <property type="match status" value="1"/>
</dbReference>
<evidence type="ECO:0000256" key="1">
    <source>
        <dbReference type="ARBA" id="ARBA00005322"/>
    </source>
</evidence>
<evidence type="ECO:0000256" key="2">
    <source>
        <dbReference type="ARBA" id="ARBA00017823"/>
    </source>
</evidence>
<dbReference type="Proteomes" id="UP000233375">
    <property type="component" value="Unassembled WGS sequence"/>
</dbReference>
<dbReference type="InterPro" id="IPR035890">
    <property type="entry name" value="Anti-sigma-28_factor_FlgM_sf"/>
</dbReference>
<dbReference type="InterPro" id="IPR031316">
    <property type="entry name" value="FlgM_C"/>
</dbReference>
<accession>A0A2N0YXV9</accession>
<name>A0A2N0YXV9_9BACI</name>
<dbReference type="RefSeq" id="WP_101178813.1">
    <property type="nucleotide sequence ID" value="NZ_PISE01000047.1"/>
</dbReference>
<gene>
    <name evidence="8" type="primary">flgM</name>
    <name evidence="8" type="ORF">CWS01_19140</name>
</gene>
<evidence type="ECO:0000256" key="3">
    <source>
        <dbReference type="ARBA" id="ARBA00022491"/>
    </source>
</evidence>
<evidence type="ECO:0000313" key="9">
    <source>
        <dbReference type="Proteomes" id="UP000233375"/>
    </source>
</evidence>
<comment type="similarity">
    <text evidence="1">Belongs to the FlgM family.</text>
</comment>
<sequence length="89" mass="9704">MKINNFGTQGINPYKNSVNKINAANKTEAAKGTDKVEISAAAKELQQVSQISSERAEKIEALKKQVQSGTYEVKAQDVAKGIVNFYSKN</sequence>
<dbReference type="GO" id="GO:0044781">
    <property type="term" value="P:bacterial-type flagellum organization"/>
    <property type="evidence" value="ECO:0007669"/>
    <property type="project" value="UniProtKB-KW"/>
</dbReference>
<keyword evidence="5" id="KW-0805">Transcription regulation</keyword>
<dbReference type="Gene3D" id="6.10.140.30">
    <property type="entry name" value="Anti-sigma-28 factor FlgM"/>
    <property type="match status" value="1"/>
</dbReference>
<keyword evidence="3" id="KW-0678">Repressor</keyword>
<dbReference type="OrthoDB" id="2991036at2"/>
<dbReference type="SUPFAM" id="SSF101498">
    <property type="entry name" value="Anti-sigma factor FlgM"/>
    <property type="match status" value="1"/>
</dbReference>